<dbReference type="EMBL" id="OW240919">
    <property type="protein sequence ID" value="CAH2312096.1"/>
    <property type="molecule type" value="Genomic_DNA"/>
</dbReference>
<proteinExistence type="predicted"/>
<organism evidence="1 2">
    <name type="scientific">Pelobates cultripes</name>
    <name type="common">Western spadefoot toad</name>
    <dbReference type="NCBI Taxonomy" id="61616"/>
    <lineage>
        <taxon>Eukaryota</taxon>
        <taxon>Metazoa</taxon>
        <taxon>Chordata</taxon>
        <taxon>Craniata</taxon>
        <taxon>Vertebrata</taxon>
        <taxon>Euteleostomi</taxon>
        <taxon>Amphibia</taxon>
        <taxon>Batrachia</taxon>
        <taxon>Anura</taxon>
        <taxon>Pelobatoidea</taxon>
        <taxon>Pelobatidae</taxon>
        <taxon>Pelobates</taxon>
    </lineage>
</organism>
<name>A0AAD1WGI6_PELCU</name>
<reference evidence="1" key="1">
    <citation type="submission" date="2022-03" db="EMBL/GenBank/DDBJ databases">
        <authorList>
            <person name="Alioto T."/>
            <person name="Alioto T."/>
            <person name="Gomez Garrido J."/>
        </authorList>
    </citation>
    <scope>NUCLEOTIDE SEQUENCE</scope>
</reference>
<evidence type="ECO:0000313" key="1">
    <source>
        <dbReference type="EMBL" id="CAH2312096.1"/>
    </source>
</evidence>
<evidence type="ECO:0000313" key="2">
    <source>
        <dbReference type="Proteomes" id="UP001295444"/>
    </source>
</evidence>
<keyword evidence="2" id="KW-1185">Reference proteome</keyword>
<accession>A0AAD1WGI6</accession>
<dbReference type="Proteomes" id="UP001295444">
    <property type="component" value="Chromosome 08"/>
</dbReference>
<dbReference type="AlphaFoldDB" id="A0AAD1WGI6"/>
<protein>
    <submittedName>
        <fullName evidence="1">Uncharacterized protein</fullName>
    </submittedName>
</protein>
<gene>
    <name evidence="1" type="ORF">PECUL_23A047717</name>
</gene>
<sequence length="361" mass="41855">MARLLAPSDYPMWFHLESAFSAPLSLGDLLWTTTKAQPHYPKLLSTSRGSLQVWLRWAPKMTGGNIEALAPLTTLQHHTHDLPLQGWIGQGVTRISHLLGIDGLLPFPDLQKKYLIPNKEIFTYIRIKHIIGDVKKLTMLTQPHNCFDTMCLGQKTPKKPLSLCYHRLLDLDRPTKQSYMSQWERELNSTFEPHRWMRAMSLVKKATHCLDHVEAAYKLWLRWYYTPQRLAEIYPGSRATCWRCNQQEGTLSHIFWYCPALSQYWQQIQDLIKLRVGIDLPPAPEHYLLHMMPPEITAHEASLITHITLAAKQRIAALWKSTLAPDIQSVITKVNLTQQYEEMSHTISSTLLKYKGIWSKW</sequence>